<reference evidence="4" key="3">
    <citation type="submission" date="2019-07" db="EMBL/GenBank/DDBJ databases">
        <authorList>
            <person name="Pylro V."/>
            <person name="Dias A."/>
            <person name="Andreote F."/>
            <person name="Varani A."/>
            <person name="Andreote C."/>
            <person name="Bernardo E."/>
            <person name="Martins T."/>
        </authorList>
    </citation>
    <scope>NUCLEOTIDE SEQUENCE</scope>
    <source>
        <strain evidence="4">77</strain>
    </source>
</reference>
<name>A0A2A2UIX7_9ACTN</name>
<dbReference type="EMBL" id="PKLL01000003">
    <property type="protein sequence ID" value="RZE28454.1"/>
    <property type="molecule type" value="Genomic_DNA"/>
</dbReference>
<dbReference type="EMBL" id="PKLK01000003">
    <property type="protein sequence ID" value="RZE45474.1"/>
    <property type="molecule type" value="Genomic_DNA"/>
</dbReference>
<dbReference type="KEGG" id="salb:XNR_0419"/>
<comment type="caution">
    <text evidence="2">The sequence shown here is derived from an EMBL/GenBank/DDBJ whole genome shotgun (WGS) entry which is preliminary data.</text>
</comment>
<dbReference type="Proteomes" id="UP000292693">
    <property type="component" value="Unassembled WGS sequence"/>
</dbReference>
<sequence length="140" mass="15550">MEDAGQAPHPRAAAIASLTPLEHLDQDPFLVDTRSQQDMCARWAAAHDHVITRELLLHRLAPDHPELWADFDAGRVDLFLTPSRRVLDQAVTCAEEFTALCARRGARVVTADLAEPQYGPRSKARVHRRLSMPTAGYDGC</sequence>
<dbReference type="GeneID" id="300113311"/>
<evidence type="ECO:0000313" key="4">
    <source>
        <dbReference type="EMBL" id="TWV26223.1"/>
    </source>
</evidence>
<reference evidence="7" key="2">
    <citation type="journal article" date="2019" name="Microbiol. Resour. Announc.">
        <title>Draft Genomic Sequences of Streptomyces misionensis and Streptomyces albidoflavus, bacteria applied for phytopathogen biocontrol.</title>
        <authorList>
            <person name="Pylro V."/>
            <person name="Dias A."/>
            <person name="Andreote F."/>
            <person name="Varani A."/>
            <person name="Andreote C."/>
            <person name="Bernardo E."/>
            <person name="Martins T."/>
        </authorList>
    </citation>
    <scope>NUCLEOTIDE SEQUENCE [LARGE SCALE GENOMIC DNA]</scope>
    <source>
        <strain evidence="7">77</strain>
    </source>
</reference>
<keyword evidence="7" id="KW-1185">Reference proteome</keyword>
<dbReference type="Proteomes" id="UP000292095">
    <property type="component" value="Unassembled WGS sequence"/>
</dbReference>
<accession>A0A126XXF4</accession>
<evidence type="ECO:0000313" key="1">
    <source>
        <dbReference type="EMBL" id="GHI44491.1"/>
    </source>
</evidence>
<evidence type="ECO:0000313" key="7">
    <source>
        <dbReference type="Proteomes" id="UP000318052"/>
    </source>
</evidence>
<evidence type="ECO:0000313" key="5">
    <source>
        <dbReference type="Proteomes" id="UP000292095"/>
    </source>
</evidence>
<dbReference type="Proteomes" id="UP001051844">
    <property type="component" value="Unassembled WGS sequence"/>
</dbReference>
<reference evidence="1" key="4">
    <citation type="submission" date="2022-09" db="EMBL/GenBank/DDBJ databases">
        <title>Whole genome shotgun sequence of Streptomyces albidoflavus NBRC 12854.</title>
        <authorList>
            <person name="Komaki H."/>
            <person name="Tamura T."/>
        </authorList>
    </citation>
    <scope>NUCLEOTIDE SEQUENCE</scope>
    <source>
        <strain evidence="1">NBRC 12854</strain>
    </source>
</reference>
<evidence type="ECO:0000313" key="6">
    <source>
        <dbReference type="Proteomes" id="UP000292693"/>
    </source>
</evidence>
<accession>D6AYX4</accession>
<dbReference type="Proteomes" id="UP000318052">
    <property type="component" value="Unassembled WGS sequence"/>
</dbReference>
<evidence type="ECO:0000313" key="3">
    <source>
        <dbReference type="EMBL" id="RZE45474.1"/>
    </source>
</evidence>
<protein>
    <submittedName>
        <fullName evidence="2">Uncharacterized protein</fullName>
    </submittedName>
</protein>
<dbReference type="RefSeq" id="WP_003951934.1">
    <property type="nucleotide sequence ID" value="NC_020990.1"/>
</dbReference>
<evidence type="ECO:0000313" key="2">
    <source>
        <dbReference type="EMBL" id="RZE28454.1"/>
    </source>
</evidence>
<proteinExistence type="predicted"/>
<dbReference type="EMBL" id="BNDZ01000003">
    <property type="protein sequence ID" value="GHI44491.1"/>
    <property type="molecule type" value="Genomic_DNA"/>
</dbReference>
<gene>
    <name evidence="3" type="ORF">C0Q91_03250</name>
    <name evidence="2" type="ORF">C0Q92_03035</name>
    <name evidence="4" type="ORF">FRZ02_05865</name>
    <name evidence="1" type="ORF">ScoT_06650</name>
</gene>
<accession>A0A2A2UIX7</accession>
<organism evidence="2 6">
    <name type="scientific">Streptomyces albidoflavus</name>
    <dbReference type="NCBI Taxonomy" id="1886"/>
    <lineage>
        <taxon>Bacteria</taxon>
        <taxon>Bacillati</taxon>
        <taxon>Actinomycetota</taxon>
        <taxon>Actinomycetes</taxon>
        <taxon>Kitasatosporales</taxon>
        <taxon>Streptomycetaceae</taxon>
        <taxon>Streptomyces</taxon>
        <taxon>Streptomyces albidoflavus group</taxon>
    </lineage>
</organism>
<accession>A0A0X3XG28</accession>
<reference evidence="5 6" key="1">
    <citation type="submission" date="2017-12" db="EMBL/GenBank/DDBJ databases">
        <title>Population genomics insights into the ecological differentiation and adaptive evolution in streptomycetes.</title>
        <authorList>
            <person name="Li Y."/>
            <person name="Huang Y."/>
        </authorList>
    </citation>
    <scope>NUCLEOTIDE SEQUENCE [LARGE SCALE GENOMIC DNA]</scope>
    <source>
        <strain evidence="3 5">FXJ.2339</strain>
        <strain evidence="2 6">NBRC 100770</strain>
    </source>
</reference>
<dbReference type="AlphaFoldDB" id="A0A2A2UIX7"/>
<dbReference type="EMBL" id="VOGX01000018">
    <property type="protein sequence ID" value="TWV26223.1"/>
    <property type="molecule type" value="Genomic_DNA"/>
</dbReference>